<keyword evidence="6" id="KW-0969">Cilium</keyword>
<evidence type="ECO:0000256" key="4">
    <source>
        <dbReference type="SAM" id="MobiDB-lite"/>
    </source>
</evidence>
<sequence>MNIQSTNAASGTSAGGAGASKATAAGGIFQGVLVQKIDAAGPAEGKNAAMANPMPGLLGMLSAALAIAPNDSQPAEPSQAADELSQLLDGLEEQLAQLQQGNELPDSQMDQLAELLASLQTLLQPKMLQIPSVTESTTATDAQGQLQPDAASAIQSQPAFSLTALQDAVQALRTLLQAGKLTSGEIAETGASIKNVLLAGQDIPAANTGNRSKTAQHVSFTDRIAKARSDDGDVAVNVEVKKTYAVFKEPVVYWNLNANAATEDSAPSAASVPADSLPGVEEQPANLNWQSLIGDPASKPDLSASVKQQIPVTVPGQQFAEQMDKFLVKQFTLSGGNGISEANINLHPEHLGEVQIRLTIQHGVLNAQFVAHNEAARELLDNQMAQLRGTLQSQGIQVDRVEVVQHQPQASESSAFLFQEQRRQQSGNGESKRSNGAGVETLEEFEEELERSASLRDAGYGSALNVIA</sequence>
<keyword evidence="6" id="KW-0282">Flagellum</keyword>
<evidence type="ECO:0000256" key="2">
    <source>
        <dbReference type="ARBA" id="ARBA00009149"/>
    </source>
</evidence>
<dbReference type="Pfam" id="PF02120">
    <property type="entry name" value="Flg_hook"/>
    <property type="match status" value="1"/>
</dbReference>
<dbReference type="Proteomes" id="UP001161691">
    <property type="component" value="Unassembled WGS sequence"/>
</dbReference>
<evidence type="ECO:0000313" key="7">
    <source>
        <dbReference type="Proteomes" id="UP001161691"/>
    </source>
</evidence>
<dbReference type="CDD" id="cd17470">
    <property type="entry name" value="T3SS_Flik_C"/>
    <property type="match status" value="1"/>
</dbReference>
<evidence type="ECO:0000259" key="5">
    <source>
        <dbReference type="Pfam" id="PF02120"/>
    </source>
</evidence>
<comment type="caution">
    <text evidence="6">The sequence shown here is derived from an EMBL/GenBank/DDBJ whole genome shotgun (WGS) entry which is preliminary data.</text>
</comment>
<dbReference type="Gene3D" id="3.30.750.140">
    <property type="match status" value="1"/>
</dbReference>
<evidence type="ECO:0000256" key="3">
    <source>
        <dbReference type="ARBA" id="ARBA00022795"/>
    </source>
</evidence>
<keyword evidence="7" id="KW-1185">Reference proteome</keyword>
<keyword evidence="3" id="KW-1005">Bacterial flagellum biogenesis</keyword>
<dbReference type="InterPro" id="IPR021136">
    <property type="entry name" value="Flagellar_hook_control-like_C"/>
</dbReference>
<dbReference type="RefSeq" id="WP_282909089.1">
    <property type="nucleotide sequence ID" value="NZ_JAGRPV010000001.1"/>
</dbReference>
<accession>A0ABT6THA1</accession>
<evidence type="ECO:0000313" key="6">
    <source>
        <dbReference type="EMBL" id="MDI4646218.1"/>
    </source>
</evidence>
<evidence type="ECO:0000256" key="1">
    <source>
        <dbReference type="ARBA" id="ARBA00003944"/>
    </source>
</evidence>
<reference evidence="6" key="1">
    <citation type="submission" date="2023-04" db="EMBL/GenBank/DDBJ databases">
        <title>Comparative genomic analysis of Cohnella hashimotonis sp. nov., isolated from the International Space Station.</title>
        <authorList>
            <person name="Venkateswaran K."/>
            <person name="Simpson A."/>
        </authorList>
    </citation>
    <scope>NUCLEOTIDE SEQUENCE</scope>
    <source>
        <strain evidence="6">F6_2S_P_1</strain>
    </source>
</reference>
<feature type="domain" description="Flagellar hook-length control protein-like C-terminal" evidence="5">
    <location>
        <begin position="334"/>
        <end position="410"/>
    </location>
</feature>
<dbReference type="EMBL" id="JAGRPV010000001">
    <property type="protein sequence ID" value="MDI4646218.1"/>
    <property type="molecule type" value="Genomic_DNA"/>
</dbReference>
<dbReference type="InterPro" id="IPR038610">
    <property type="entry name" value="FliK-like_C_sf"/>
</dbReference>
<comment type="function">
    <text evidence="1">Controls the length of the flagellar hook.</text>
</comment>
<dbReference type="PRINTS" id="PR01007">
    <property type="entry name" value="FLGHOOKFLIK"/>
</dbReference>
<dbReference type="PANTHER" id="PTHR37533:SF2">
    <property type="entry name" value="FLAGELLAR HOOK-LENGTH CONTROL PROTEIN"/>
    <property type="match status" value="1"/>
</dbReference>
<dbReference type="PANTHER" id="PTHR37533">
    <property type="entry name" value="FLAGELLAR HOOK-LENGTH CONTROL PROTEIN"/>
    <property type="match status" value="1"/>
</dbReference>
<comment type="similarity">
    <text evidence="2">Belongs to the FliK family.</text>
</comment>
<organism evidence="6 7">
    <name type="scientific">Cohnella hashimotonis</name>
    <dbReference type="NCBI Taxonomy" id="2826895"/>
    <lineage>
        <taxon>Bacteria</taxon>
        <taxon>Bacillati</taxon>
        <taxon>Bacillota</taxon>
        <taxon>Bacilli</taxon>
        <taxon>Bacillales</taxon>
        <taxon>Paenibacillaceae</taxon>
        <taxon>Cohnella</taxon>
    </lineage>
</organism>
<name>A0ABT6THA1_9BACL</name>
<proteinExistence type="inferred from homology"/>
<gene>
    <name evidence="6" type="ORF">KB449_14670</name>
</gene>
<dbReference type="InterPro" id="IPR052563">
    <property type="entry name" value="FliK"/>
</dbReference>
<dbReference type="InterPro" id="IPR001635">
    <property type="entry name" value="Flag_hook_Flik"/>
</dbReference>
<protein>
    <submittedName>
        <fullName evidence="6">Flagellar hook-length control protein FliK</fullName>
    </submittedName>
</protein>
<feature type="region of interest" description="Disordered" evidence="4">
    <location>
        <begin position="414"/>
        <end position="443"/>
    </location>
</feature>
<keyword evidence="6" id="KW-0966">Cell projection</keyword>